<reference evidence="2 3" key="1">
    <citation type="submission" date="2015-01" db="EMBL/GenBank/DDBJ databases">
        <title>The Genome Sequence of Fonsecaea pedrosoi CBS 271.37.</title>
        <authorList>
            <consortium name="The Broad Institute Genomics Platform"/>
            <person name="Cuomo C."/>
            <person name="de Hoog S."/>
            <person name="Gorbushina A."/>
            <person name="Stielow B."/>
            <person name="Teixiera M."/>
            <person name="Abouelleil A."/>
            <person name="Chapman S.B."/>
            <person name="Priest M."/>
            <person name="Young S.K."/>
            <person name="Wortman J."/>
            <person name="Nusbaum C."/>
            <person name="Birren B."/>
        </authorList>
    </citation>
    <scope>NUCLEOTIDE SEQUENCE [LARGE SCALE GENOMIC DNA]</scope>
    <source>
        <strain evidence="2 3">CBS 271.37</strain>
    </source>
</reference>
<protein>
    <submittedName>
        <fullName evidence="2">Uncharacterized protein</fullName>
    </submittedName>
</protein>
<evidence type="ECO:0000313" key="3">
    <source>
        <dbReference type="Proteomes" id="UP000053029"/>
    </source>
</evidence>
<accession>A0A0D2G7Z6</accession>
<dbReference type="HOGENOM" id="CLU_906253_0_0_1"/>
<dbReference type="VEuPathDB" id="FungiDB:Z517_09257"/>
<gene>
    <name evidence="2" type="ORF">Z517_09257</name>
</gene>
<dbReference type="Proteomes" id="UP000053029">
    <property type="component" value="Unassembled WGS sequence"/>
</dbReference>
<dbReference type="RefSeq" id="XP_013280621.1">
    <property type="nucleotide sequence ID" value="XM_013425167.1"/>
</dbReference>
<evidence type="ECO:0000313" key="2">
    <source>
        <dbReference type="EMBL" id="KIW76813.1"/>
    </source>
</evidence>
<sequence length="307" mass="34222">MPDLTLKRPFFSRKLAPNLHHQSHEDDKELASSPPSIGGRSSLTCEDEHYSAFAGETIAAQQRYVRPAAFQVSGRKMEGKMEGKMEPELFLSIIRTAAGLDLKDHYAGSLFRKRLNEIADAYEILISSDDSVRGSANTMPGERMNPVIMKICGHKTFLDIRNQLLKTDVGEHNTQRRLRRFVDFVRQATRDTSTDLPKGLTCGLFDAINTKGAVDALINSIRWKESDLKKRAVRALVIICAVTYPEEVQALRIDLLASGIANLELIRTLEPLGTIFATAEPDKGADSLNTQTKDADSLNIQTKMLFF</sequence>
<dbReference type="AlphaFoldDB" id="A0A0D2G7Z6"/>
<name>A0A0D2G7Z6_9EURO</name>
<dbReference type="GeneID" id="25308747"/>
<organism evidence="2 3">
    <name type="scientific">Fonsecaea pedrosoi CBS 271.37</name>
    <dbReference type="NCBI Taxonomy" id="1442368"/>
    <lineage>
        <taxon>Eukaryota</taxon>
        <taxon>Fungi</taxon>
        <taxon>Dikarya</taxon>
        <taxon>Ascomycota</taxon>
        <taxon>Pezizomycotina</taxon>
        <taxon>Eurotiomycetes</taxon>
        <taxon>Chaetothyriomycetidae</taxon>
        <taxon>Chaetothyriales</taxon>
        <taxon>Herpotrichiellaceae</taxon>
        <taxon>Fonsecaea</taxon>
    </lineage>
</organism>
<dbReference type="EMBL" id="KN846974">
    <property type="protein sequence ID" value="KIW76813.1"/>
    <property type="molecule type" value="Genomic_DNA"/>
</dbReference>
<feature type="region of interest" description="Disordered" evidence="1">
    <location>
        <begin position="16"/>
        <end position="41"/>
    </location>
</feature>
<proteinExistence type="predicted"/>
<keyword evidence="3" id="KW-1185">Reference proteome</keyword>
<evidence type="ECO:0000256" key="1">
    <source>
        <dbReference type="SAM" id="MobiDB-lite"/>
    </source>
</evidence>